<feature type="region of interest" description="Disordered" evidence="1">
    <location>
        <begin position="147"/>
        <end position="169"/>
    </location>
</feature>
<evidence type="ECO:0000256" key="1">
    <source>
        <dbReference type="SAM" id="MobiDB-lite"/>
    </source>
</evidence>
<dbReference type="Ensembl" id="ENSCINT00000018683.3">
    <property type="protein sequence ID" value="ENSCINP00000018683.3"/>
    <property type="gene ID" value="ENSCING00000009183.3"/>
</dbReference>
<protein>
    <submittedName>
        <fullName evidence="2">Uncharacterized protein</fullName>
    </submittedName>
</protein>
<dbReference type="HOGENOM" id="CLU_1399154_0_0_1"/>
<dbReference type="InParanoid" id="F6YM14"/>
<organism evidence="2 3">
    <name type="scientific">Ciona intestinalis</name>
    <name type="common">Transparent sea squirt</name>
    <name type="synonym">Ascidia intestinalis</name>
    <dbReference type="NCBI Taxonomy" id="7719"/>
    <lineage>
        <taxon>Eukaryota</taxon>
        <taxon>Metazoa</taxon>
        <taxon>Chordata</taxon>
        <taxon>Tunicata</taxon>
        <taxon>Ascidiacea</taxon>
        <taxon>Phlebobranchia</taxon>
        <taxon>Cionidae</taxon>
        <taxon>Ciona</taxon>
    </lineage>
</organism>
<sequence length="195" mass="22678">MDLQVAQDKETSQLISSIPEKDTSKLRELGKEQEKARIQGYHDNVASSLLGTNDEEEVIQALEDKYDAIKDKYLAEVLMKRLGSAEWEAMSERERQKRIMDVKRHEMRLRREGKTDELQRLFSALAISESGSERLSQEEKLKQRLERKKKLKEERASQGLSNDDATLERELDAEESLEKVKRKNVLLDLEANFEN</sequence>
<dbReference type="Proteomes" id="UP000008144">
    <property type="component" value="Chromosome 5"/>
</dbReference>
<accession>F6YM14</accession>
<evidence type="ECO:0000313" key="3">
    <source>
        <dbReference type="Proteomes" id="UP000008144"/>
    </source>
</evidence>
<proteinExistence type="predicted"/>
<evidence type="ECO:0000313" key="2">
    <source>
        <dbReference type="Ensembl" id="ENSCINP00000018683.3"/>
    </source>
</evidence>
<dbReference type="AlphaFoldDB" id="F6YM14"/>
<name>F6YM14_CIOIN</name>
<reference evidence="2" key="3">
    <citation type="submission" date="2025-08" db="UniProtKB">
        <authorList>
            <consortium name="Ensembl"/>
        </authorList>
    </citation>
    <scope>IDENTIFICATION</scope>
</reference>
<reference evidence="2" key="2">
    <citation type="journal article" date="2008" name="Genome Biol.">
        <title>Improved genome assembly and evidence-based global gene model set for the chordate Ciona intestinalis: new insight into intron and operon populations.</title>
        <authorList>
            <person name="Satou Y."/>
            <person name="Mineta K."/>
            <person name="Ogasawara M."/>
            <person name="Sasakura Y."/>
            <person name="Shoguchi E."/>
            <person name="Ueno K."/>
            <person name="Yamada L."/>
            <person name="Matsumoto J."/>
            <person name="Wasserscheid J."/>
            <person name="Dewar K."/>
            <person name="Wiley G.B."/>
            <person name="Macmil S.L."/>
            <person name="Roe B.A."/>
            <person name="Zeller R.W."/>
            <person name="Hastings K.E."/>
            <person name="Lemaire P."/>
            <person name="Lindquist E."/>
            <person name="Endo T."/>
            <person name="Hotta K."/>
            <person name="Inaba K."/>
        </authorList>
    </citation>
    <scope>NUCLEOTIDE SEQUENCE [LARGE SCALE GENOMIC DNA]</scope>
    <source>
        <strain evidence="2">wild type</strain>
    </source>
</reference>
<dbReference type="EMBL" id="EAAA01002222">
    <property type="status" value="NOT_ANNOTATED_CDS"/>
    <property type="molecule type" value="Genomic_DNA"/>
</dbReference>
<reference evidence="3" key="1">
    <citation type="journal article" date="2002" name="Science">
        <title>The draft genome of Ciona intestinalis: insights into chordate and vertebrate origins.</title>
        <authorList>
            <person name="Dehal P."/>
            <person name="Satou Y."/>
            <person name="Campbell R.K."/>
            <person name="Chapman J."/>
            <person name="Degnan B."/>
            <person name="De Tomaso A."/>
            <person name="Davidson B."/>
            <person name="Di Gregorio A."/>
            <person name="Gelpke M."/>
            <person name="Goodstein D.M."/>
            <person name="Harafuji N."/>
            <person name="Hastings K.E."/>
            <person name="Ho I."/>
            <person name="Hotta K."/>
            <person name="Huang W."/>
            <person name="Kawashima T."/>
            <person name="Lemaire P."/>
            <person name="Martinez D."/>
            <person name="Meinertzhagen I.A."/>
            <person name="Necula S."/>
            <person name="Nonaka M."/>
            <person name="Putnam N."/>
            <person name="Rash S."/>
            <person name="Saiga H."/>
            <person name="Satake M."/>
            <person name="Terry A."/>
            <person name="Yamada L."/>
            <person name="Wang H.G."/>
            <person name="Awazu S."/>
            <person name="Azumi K."/>
            <person name="Boore J."/>
            <person name="Branno M."/>
            <person name="Chin-Bow S."/>
            <person name="DeSantis R."/>
            <person name="Doyle S."/>
            <person name="Francino P."/>
            <person name="Keys D.N."/>
            <person name="Haga S."/>
            <person name="Hayashi H."/>
            <person name="Hino K."/>
            <person name="Imai K.S."/>
            <person name="Inaba K."/>
            <person name="Kano S."/>
            <person name="Kobayashi K."/>
            <person name="Kobayashi M."/>
            <person name="Lee B.I."/>
            <person name="Makabe K.W."/>
            <person name="Manohar C."/>
            <person name="Matassi G."/>
            <person name="Medina M."/>
            <person name="Mochizuki Y."/>
            <person name="Mount S."/>
            <person name="Morishita T."/>
            <person name="Miura S."/>
            <person name="Nakayama A."/>
            <person name="Nishizaka S."/>
            <person name="Nomoto H."/>
            <person name="Ohta F."/>
            <person name="Oishi K."/>
            <person name="Rigoutsos I."/>
            <person name="Sano M."/>
            <person name="Sasaki A."/>
            <person name="Sasakura Y."/>
            <person name="Shoguchi E."/>
            <person name="Shin-i T."/>
            <person name="Spagnuolo A."/>
            <person name="Stainier D."/>
            <person name="Suzuki M.M."/>
            <person name="Tassy O."/>
            <person name="Takatori N."/>
            <person name="Tokuoka M."/>
            <person name="Yagi K."/>
            <person name="Yoshizaki F."/>
            <person name="Wada S."/>
            <person name="Zhang C."/>
            <person name="Hyatt P.D."/>
            <person name="Larimer F."/>
            <person name="Detter C."/>
            <person name="Doggett N."/>
            <person name="Glavina T."/>
            <person name="Hawkins T."/>
            <person name="Richardson P."/>
            <person name="Lucas S."/>
            <person name="Kohara Y."/>
            <person name="Levine M."/>
            <person name="Satoh N."/>
            <person name="Rokhsar D.S."/>
        </authorList>
    </citation>
    <scope>NUCLEOTIDE SEQUENCE [LARGE SCALE GENOMIC DNA]</scope>
</reference>
<keyword evidence="3" id="KW-1185">Reference proteome</keyword>
<feature type="region of interest" description="Disordered" evidence="1">
    <location>
        <begin position="1"/>
        <end position="25"/>
    </location>
</feature>
<reference evidence="2" key="4">
    <citation type="submission" date="2025-09" db="UniProtKB">
        <authorList>
            <consortium name="Ensembl"/>
        </authorList>
    </citation>
    <scope>IDENTIFICATION</scope>
</reference>